<evidence type="ECO:0000256" key="1">
    <source>
        <dbReference type="ARBA" id="ARBA00022723"/>
    </source>
</evidence>
<dbReference type="Pfam" id="PF13832">
    <property type="entry name" value="zf-HC5HC2H_2"/>
    <property type="match status" value="1"/>
</dbReference>
<evidence type="ECO:0008006" key="11">
    <source>
        <dbReference type="Google" id="ProtNLM"/>
    </source>
</evidence>
<dbReference type="Pfam" id="PF13831">
    <property type="entry name" value="PHD_2"/>
    <property type="match status" value="1"/>
</dbReference>
<sequence length="513" mass="58507">IDGSTPTECWKKIYAKLEKTKQKLGNGLKAHLEKRRQYKSGSYMFGFSNKRIASLIQALPHARACSKYTNWNDKSAVENCDDVLPAGYRPVNVQWKDLDRCSVCHMEEEYVNNLFLQCDKCRMMVHANCYGELEPVDGKLWHCKLCRPGAPKRWPPCCLCPITGGAMKKTTCGRWAHLTCATWIPETCLVDIKRMEPIDGVNTISKDRWKLICSICDVPYGACIQCSEHNCRVAYHPLCARAAGLCVEVLEDKKASHTGPVHEECEKLRLLSFCKKHRQPTHEQSPIDQEGSLTLRDCSAYIPPSNPSGCARCEPYNFSERRGRKEPEAASIKRLFVENRPYLVSGCRRNSPWEDMQVKARSGLESAHENLNRHQVDGSRSFISDKYDHMHATFRKRLAFGKSGIHGFGIFAKQPHKAGDMVIEYTGEIVRPIIADIREHFIYNSLVGAGTYMFRIDEERVIDATRAGGIAHLINHSCEPNCYSRVINVRGEDHIIIFAKRDIKQWEELTYDY</sequence>
<dbReference type="EMBL" id="JAHRHJ020000004">
    <property type="protein sequence ID" value="KAH9317973.1"/>
    <property type="molecule type" value="Genomic_DNA"/>
</dbReference>
<dbReference type="InterPro" id="IPR001214">
    <property type="entry name" value="SET_dom"/>
</dbReference>
<dbReference type="PROSITE" id="PS50016">
    <property type="entry name" value="ZF_PHD_2"/>
    <property type="match status" value="1"/>
</dbReference>
<dbReference type="FunFam" id="3.30.40.10:FF:000293">
    <property type="entry name" value="Histone-lysine N-methyltransferase"/>
    <property type="match status" value="1"/>
</dbReference>
<evidence type="ECO:0000256" key="3">
    <source>
        <dbReference type="ARBA" id="ARBA00022833"/>
    </source>
</evidence>
<accession>A0AA38LB07</accession>
<keyword evidence="4" id="KW-0156">Chromatin regulator</keyword>
<protein>
    <recommendedName>
        <fullName evidence="11">Histone-lysine N-methyltransferase</fullName>
    </recommendedName>
</protein>
<dbReference type="PROSITE" id="PS50280">
    <property type="entry name" value="SET"/>
    <property type="match status" value="1"/>
</dbReference>
<dbReference type="SMART" id="SM00542">
    <property type="entry name" value="FYRC"/>
    <property type="match status" value="1"/>
</dbReference>
<dbReference type="PROSITE" id="PS51543">
    <property type="entry name" value="FYRC"/>
    <property type="match status" value="1"/>
</dbReference>
<dbReference type="Proteomes" id="UP000824469">
    <property type="component" value="Unassembled WGS sequence"/>
</dbReference>
<keyword evidence="1" id="KW-0479">Metal-binding</keyword>
<dbReference type="CDD" id="cd10518">
    <property type="entry name" value="SET_SETD1-like"/>
    <property type="match status" value="1"/>
</dbReference>
<reference evidence="9 10" key="1">
    <citation type="journal article" date="2021" name="Nat. Plants">
        <title>The Taxus genome provides insights into paclitaxel biosynthesis.</title>
        <authorList>
            <person name="Xiong X."/>
            <person name="Gou J."/>
            <person name="Liao Q."/>
            <person name="Li Y."/>
            <person name="Zhou Q."/>
            <person name="Bi G."/>
            <person name="Li C."/>
            <person name="Du R."/>
            <person name="Wang X."/>
            <person name="Sun T."/>
            <person name="Guo L."/>
            <person name="Liang H."/>
            <person name="Lu P."/>
            <person name="Wu Y."/>
            <person name="Zhang Z."/>
            <person name="Ro D.K."/>
            <person name="Shang Y."/>
            <person name="Huang S."/>
            <person name="Yan J."/>
        </authorList>
    </citation>
    <scope>NUCLEOTIDE SEQUENCE [LARGE SCALE GENOMIC DNA]</scope>
    <source>
        <strain evidence="9">Ta-2019</strain>
    </source>
</reference>
<dbReference type="InterPro" id="IPR050701">
    <property type="entry name" value="Histone_Mod_Regulator"/>
</dbReference>
<evidence type="ECO:0000259" key="8">
    <source>
        <dbReference type="PROSITE" id="PS51805"/>
    </source>
</evidence>
<keyword evidence="10" id="KW-1185">Reference proteome</keyword>
<dbReference type="GO" id="GO:0006325">
    <property type="term" value="P:chromatin organization"/>
    <property type="evidence" value="ECO:0007669"/>
    <property type="project" value="UniProtKB-KW"/>
</dbReference>
<evidence type="ECO:0000256" key="4">
    <source>
        <dbReference type="ARBA" id="ARBA00022853"/>
    </source>
</evidence>
<dbReference type="GO" id="GO:0008270">
    <property type="term" value="F:zinc ion binding"/>
    <property type="evidence" value="ECO:0007669"/>
    <property type="project" value="UniProtKB-KW"/>
</dbReference>
<evidence type="ECO:0000313" key="9">
    <source>
        <dbReference type="EMBL" id="KAH9317973.1"/>
    </source>
</evidence>
<dbReference type="InterPro" id="IPR019786">
    <property type="entry name" value="Zinc_finger_PHD-type_CS"/>
</dbReference>
<dbReference type="SMART" id="SM00249">
    <property type="entry name" value="PHD"/>
    <property type="match status" value="2"/>
</dbReference>
<evidence type="ECO:0000259" key="7">
    <source>
        <dbReference type="PROSITE" id="PS50280"/>
    </source>
</evidence>
<dbReference type="InterPro" id="IPR019787">
    <property type="entry name" value="Znf_PHD-finger"/>
</dbReference>
<evidence type="ECO:0000256" key="2">
    <source>
        <dbReference type="ARBA" id="ARBA00022771"/>
    </source>
</evidence>
<feature type="non-terminal residue" evidence="9">
    <location>
        <position position="513"/>
    </location>
</feature>
<keyword evidence="3" id="KW-0862">Zinc</keyword>
<feature type="domain" description="PHD-type" evidence="6">
    <location>
        <begin position="98"/>
        <end position="149"/>
    </location>
</feature>
<dbReference type="SUPFAM" id="SSF82199">
    <property type="entry name" value="SET domain"/>
    <property type="match status" value="1"/>
</dbReference>
<gene>
    <name evidence="9" type="ORF">KI387_019742</name>
</gene>
<feature type="domain" description="PHD-type" evidence="8">
    <location>
        <begin position="154"/>
        <end position="278"/>
    </location>
</feature>
<dbReference type="InterPro" id="IPR034732">
    <property type="entry name" value="EPHD"/>
</dbReference>
<dbReference type="GO" id="GO:0006357">
    <property type="term" value="P:regulation of transcription by RNA polymerase II"/>
    <property type="evidence" value="ECO:0007669"/>
    <property type="project" value="TreeGrafter"/>
</dbReference>
<dbReference type="PANTHER" id="PTHR13793:SF140">
    <property type="entry name" value="HISTONE-LYSINE N-METHYLTRANSFERASE ATX2"/>
    <property type="match status" value="1"/>
</dbReference>
<evidence type="ECO:0000259" key="6">
    <source>
        <dbReference type="PROSITE" id="PS50016"/>
    </source>
</evidence>
<keyword evidence="2 5" id="KW-0863">Zinc-finger</keyword>
<proteinExistence type="predicted"/>
<dbReference type="InterPro" id="IPR041956">
    <property type="entry name" value="ATX1/2_ePHD"/>
</dbReference>
<dbReference type="CDD" id="cd15662">
    <property type="entry name" value="ePHD_ATX1_2_like"/>
    <property type="match status" value="1"/>
</dbReference>
<feature type="non-terminal residue" evidence="9">
    <location>
        <position position="1"/>
    </location>
</feature>
<dbReference type="GO" id="GO:0005634">
    <property type="term" value="C:nucleus"/>
    <property type="evidence" value="ECO:0007669"/>
    <property type="project" value="InterPro"/>
</dbReference>
<dbReference type="InterPro" id="IPR003889">
    <property type="entry name" value="FYrich_C"/>
</dbReference>
<dbReference type="GO" id="GO:0000785">
    <property type="term" value="C:chromatin"/>
    <property type="evidence" value="ECO:0007669"/>
    <property type="project" value="TreeGrafter"/>
</dbReference>
<evidence type="ECO:0000313" key="10">
    <source>
        <dbReference type="Proteomes" id="UP000824469"/>
    </source>
</evidence>
<dbReference type="PANTHER" id="PTHR13793">
    <property type="entry name" value="PHD FINGER PROTEINS"/>
    <property type="match status" value="1"/>
</dbReference>
<dbReference type="InterPro" id="IPR046341">
    <property type="entry name" value="SET_dom_sf"/>
</dbReference>
<dbReference type="InterPro" id="IPR013083">
    <property type="entry name" value="Znf_RING/FYVE/PHD"/>
</dbReference>
<dbReference type="InterPro" id="IPR011011">
    <property type="entry name" value="Znf_FYVE_PHD"/>
</dbReference>
<dbReference type="SUPFAM" id="SSF57903">
    <property type="entry name" value="FYVE/PHD zinc finger"/>
    <property type="match status" value="1"/>
</dbReference>
<dbReference type="PROSITE" id="PS01359">
    <property type="entry name" value="ZF_PHD_1"/>
    <property type="match status" value="1"/>
</dbReference>
<dbReference type="InterPro" id="IPR001965">
    <property type="entry name" value="Znf_PHD"/>
</dbReference>
<dbReference type="Gene3D" id="3.30.160.360">
    <property type="match status" value="1"/>
</dbReference>
<comment type="caution">
    <text evidence="9">The sequence shown here is derived from an EMBL/GenBank/DDBJ whole genome shotgun (WGS) entry which is preliminary data.</text>
</comment>
<dbReference type="Gene3D" id="3.30.40.10">
    <property type="entry name" value="Zinc/RING finger domain, C3HC4 (zinc finger)"/>
    <property type="match status" value="2"/>
</dbReference>
<dbReference type="SMART" id="SM00317">
    <property type="entry name" value="SET"/>
    <property type="match status" value="1"/>
</dbReference>
<dbReference type="Gene3D" id="2.170.270.10">
    <property type="entry name" value="SET domain"/>
    <property type="match status" value="1"/>
</dbReference>
<name>A0AA38LB07_TAXCH</name>
<dbReference type="AlphaFoldDB" id="A0AA38LB07"/>
<dbReference type="OMA" id="PCGDKHA"/>
<organism evidence="9 10">
    <name type="scientific">Taxus chinensis</name>
    <name type="common">Chinese yew</name>
    <name type="synonym">Taxus wallichiana var. chinensis</name>
    <dbReference type="NCBI Taxonomy" id="29808"/>
    <lineage>
        <taxon>Eukaryota</taxon>
        <taxon>Viridiplantae</taxon>
        <taxon>Streptophyta</taxon>
        <taxon>Embryophyta</taxon>
        <taxon>Tracheophyta</taxon>
        <taxon>Spermatophyta</taxon>
        <taxon>Pinopsida</taxon>
        <taxon>Pinidae</taxon>
        <taxon>Conifers II</taxon>
        <taxon>Cupressales</taxon>
        <taxon>Taxaceae</taxon>
        <taxon>Taxus</taxon>
    </lineage>
</organism>
<feature type="domain" description="SET" evidence="7">
    <location>
        <begin position="396"/>
        <end position="513"/>
    </location>
</feature>
<evidence type="ECO:0000256" key="5">
    <source>
        <dbReference type="PROSITE-ProRule" id="PRU00146"/>
    </source>
</evidence>
<dbReference type="Pfam" id="PF05965">
    <property type="entry name" value="FYRC"/>
    <property type="match status" value="1"/>
</dbReference>
<dbReference type="Pfam" id="PF00856">
    <property type="entry name" value="SET"/>
    <property type="match status" value="1"/>
</dbReference>
<dbReference type="PROSITE" id="PS51805">
    <property type="entry name" value="EPHD"/>
    <property type="match status" value="1"/>
</dbReference>